<comment type="caution">
    <text evidence="2">The sequence shown here is derived from an EMBL/GenBank/DDBJ whole genome shotgun (WGS) entry which is preliminary data.</text>
</comment>
<evidence type="ECO:0000313" key="2">
    <source>
        <dbReference type="EMBL" id="TGG91261.1"/>
    </source>
</evidence>
<gene>
    <name evidence="2" type="ORF">ERJ67_08445</name>
</gene>
<proteinExistence type="predicted"/>
<dbReference type="Gene3D" id="2.30.30.100">
    <property type="match status" value="1"/>
</dbReference>
<dbReference type="InterPro" id="IPR053840">
    <property type="entry name" value="Hfq_1"/>
</dbReference>
<evidence type="ECO:0000313" key="3">
    <source>
        <dbReference type="Proteomes" id="UP000317990"/>
    </source>
</evidence>
<dbReference type="Proteomes" id="UP000317990">
    <property type="component" value="Unassembled WGS sequence"/>
</dbReference>
<dbReference type="EMBL" id="SRMO01000080">
    <property type="protein sequence ID" value="TGG91261.1"/>
    <property type="molecule type" value="Genomic_DNA"/>
</dbReference>
<dbReference type="AlphaFoldDB" id="A0A524RM55"/>
<name>A0A524RM55_9CHRO</name>
<sequence>MDRHDTGPQRFDTDLPSVRLLARWIGEGRSLDLMLEGNHRLSGRLVWQDPGWLALESQAGGELLLVARHGLQWITPLAVASAEPGRAQLDGRA</sequence>
<dbReference type="SUPFAM" id="SSF50182">
    <property type="entry name" value="Sm-like ribonucleoproteins"/>
    <property type="match status" value="1"/>
</dbReference>
<feature type="domain" description="Hfq-related" evidence="1">
    <location>
        <begin position="15"/>
        <end position="74"/>
    </location>
</feature>
<evidence type="ECO:0000259" key="1">
    <source>
        <dbReference type="Pfam" id="PF21979"/>
    </source>
</evidence>
<dbReference type="Pfam" id="PF21979">
    <property type="entry name" value="Hfq_1"/>
    <property type="match status" value="1"/>
</dbReference>
<accession>A0A524RM55</accession>
<organism evidence="2 3">
    <name type="scientific">Aphanocapsa feldmannii 277cV</name>
    <dbReference type="NCBI Taxonomy" id="2507553"/>
    <lineage>
        <taxon>Bacteria</taxon>
        <taxon>Bacillati</taxon>
        <taxon>Cyanobacteriota</taxon>
        <taxon>Cyanophyceae</taxon>
        <taxon>Oscillatoriophycideae</taxon>
        <taxon>Chroococcales</taxon>
        <taxon>Microcystaceae</taxon>
        <taxon>Aphanocapsa</taxon>
    </lineage>
</organism>
<dbReference type="InterPro" id="IPR010920">
    <property type="entry name" value="LSM_dom_sf"/>
</dbReference>
<reference evidence="2 3" key="1">
    <citation type="journal article" date="2019" name="mSystems">
        <title>Life at home and on the roam: Genomic adaptions reflect the dual lifestyle of an intracellular, facultative symbiont.</title>
        <authorList>
            <person name="Burgsdorf I."/>
        </authorList>
    </citation>
    <scope>NUCLEOTIDE SEQUENCE [LARGE SCALE GENOMIC DNA]</scope>
    <source>
        <strain evidence="2">277cV</strain>
    </source>
</reference>
<protein>
    <recommendedName>
        <fullName evidence="1">Hfq-related domain-containing protein</fullName>
    </recommendedName>
</protein>